<dbReference type="KEGG" id="sjv:SJAV_11900"/>
<dbReference type="Pfam" id="PF01266">
    <property type="entry name" value="DAO"/>
    <property type="match status" value="1"/>
</dbReference>
<gene>
    <name evidence="3" type="ORF">SJAV_11900</name>
</gene>
<dbReference type="Gene3D" id="3.30.9.10">
    <property type="entry name" value="D-Amino Acid Oxidase, subunit A, domain 2"/>
    <property type="match status" value="1"/>
</dbReference>
<accession>A0AAT9GQR5</accession>
<evidence type="ECO:0000259" key="2">
    <source>
        <dbReference type="Pfam" id="PF01266"/>
    </source>
</evidence>
<proteinExistence type="predicted"/>
<dbReference type="EMBL" id="AP031322">
    <property type="protein sequence ID" value="BFH73246.1"/>
    <property type="molecule type" value="Genomic_DNA"/>
</dbReference>
<dbReference type="InterPro" id="IPR006076">
    <property type="entry name" value="FAD-dep_OxRdtase"/>
</dbReference>
<dbReference type="RefSeq" id="WP_369611401.1">
    <property type="nucleotide sequence ID" value="NZ_AP031322.1"/>
</dbReference>
<dbReference type="Gene3D" id="3.50.50.60">
    <property type="entry name" value="FAD/NAD(P)-binding domain"/>
    <property type="match status" value="1"/>
</dbReference>
<sequence>MIVIIGAGAHGLSLAYHLKKKGLKDVTIIEMKRIGYGSSSRNAARFRYHFYSEENVNYALKAIPYLISQSKVLFLNSIIYRTGYLWILRNEKQISAFKKLDSFWKSKGVGGRFLDCKEFHYLNVDTLCYYAPQDGAFHHDYILYSYFIEIKDVYKVIYDKVTEILTRNGKVKGVKTESGKTIEADMVVITAGAWSGEILQKLNYPSYIEPEKKEIFITEPLKYFIKPLIIDNEIYFSQTLKGEIIGGNESKTQRGFLPFTNSISEMSKFITSLKELVKDIQGIGILRGWSGYYEMTPDHSHIMGFSESWPEGLYIDAGYSGHGMMFAPYSGKIMADLIADNKKDPMLSIFSPDRFTKNKLLSENLVI</sequence>
<name>A0AAT9GQR5_9CREN</name>
<dbReference type="PANTHER" id="PTHR13847">
    <property type="entry name" value="SARCOSINE DEHYDROGENASE-RELATED"/>
    <property type="match status" value="1"/>
</dbReference>
<evidence type="ECO:0000313" key="3">
    <source>
        <dbReference type="EMBL" id="BFH73246.1"/>
    </source>
</evidence>
<organism evidence="3">
    <name type="scientific">Sulfurisphaera javensis</name>
    <dbReference type="NCBI Taxonomy" id="2049879"/>
    <lineage>
        <taxon>Archaea</taxon>
        <taxon>Thermoproteota</taxon>
        <taxon>Thermoprotei</taxon>
        <taxon>Sulfolobales</taxon>
        <taxon>Sulfolobaceae</taxon>
        <taxon>Sulfurisphaera</taxon>
    </lineage>
</organism>
<keyword evidence="1" id="KW-0560">Oxidoreductase</keyword>
<dbReference type="GO" id="GO:0016491">
    <property type="term" value="F:oxidoreductase activity"/>
    <property type="evidence" value="ECO:0007669"/>
    <property type="project" value="UniProtKB-KW"/>
</dbReference>
<dbReference type="AlphaFoldDB" id="A0AAT9GQR5"/>
<dbReference type="InterPro" id="IPR036188">
    <property type="entry name" value="FAD/NAD-bd_sf"/>
</dbReference>
<evidence type="ECO:0000256" key="1">
    <source>
        <dbReference type="ARBA" id="ARBA00023002"/>
    </source>
</evidence>
<dbReference type="GO" id="GO:0005737">
    <property type="term" value="C:cytoplasm"/>
    <property type="evidence" value="ECO:0007669"/>
    <property type="project" value="TreeGrafter"/>
</dbReference>
<protein>
    <submittedName>
        <fullName evidence="3">FAD-binding oxidoreductase</fullName>
    </submittedName>
</protein>
<feature type="domain" description="FAD dependent oxidoreductase" evidence="2">
    <location>
        <begin position="2"/>
        <end position="337"/>
    </location>
</feature>
<reference evidence="3" key="1">
    <citation type="submission" date="2024-03" db="EMBL/GenBank/DDBJ databases">
        <title>Complete genome sequence of Sulfurisphaera javensis strain KD-1.</title>
        <authorList>
            <person name="Sakai H."/>
            <person name="Nur N."/>
            <person name="Suwanto A."/>
            <person name="Kurosawa N."/>
        </authorList>
    </citation>
    <scope>NUCLEOTIDE SEQUENCE</scope>
    <source>
        <strain evidence="3">KD-1</strain>
    </source>
</reference>
<dbReference type="SUPFAM" id="SSF51905">
    <property type="entry name" value="FAD/NAD(P)-binding domain"/>
    <property type="match status" value="1"/>
</dbReference>
<dbReference type="GeneID" id="92354124"/>
<dbReference type="PANTHER" id="PTHR13847:SF287">
    <property type="entry name" value="FAD-DEPENDENT OXIDOREDUCTASE DOMAIN-CONTAINING PROTEIN 1"/>
    <property type="match status" value="1"/>
</dbReference>